<evidence type="ECO:0000313" key="3">
    <source>
        <dbReference type="EMBL" id="QKG79875.1"/>
    </source>
</evidence>
<evidence type="ECO:0000256" key="1">
    <source>
        <dbReference type="SAM" id="SignalP"/>
    </source>
</evidence>
<accession>A0A7D3XKW3</accession>
<dbReference type="PANTHER" id="PTHR35812:SF1">
    <property type="entry name" value="LIPOPROTEIN"/>
    <property type="match status" value="1"/>
</dbReference>
<dbReference type="InterPro" id="IPR011460">
    <property type="entry name" value="Lcl_C"/>
</dbReference>
<dbReference type="AlphaFoldDB" id="A0A7D3XKW3"/>
<feature type="chain" id="PRO_5029590795" evidence="1">
    <location>
        <begin position="24"/>
        <end position="430"/>
    </location>
</feature>
<gene>
    <name evidence="3" type="ORF">FHG85_06235</name>
</gene>
<protein>
    <submittedName>
        <fullName evidence="3">DUF1566 domain-containing protein</fullName>
    </submittedName>
</protein>
<feature type="domain" description="Lcl C-terminal" evidence="2">
    <location>
        <begin position="264"/>
        <end position="374"/>
    </location>
</feature>
<keyword evidence="4" id="KW-1185">Reference proteome</keyword>
<reference evidence="3 4" key="1">
    <citation type="submission" date="2019-07" db="EMBL/GenBank/DDBJ databases">
        <title>Thalassofilum flectens gen. nov., sp. nov., a novel moderate thermophilic anaerobe from a shallow sea hot spring in Kunashir Island (Russia), representing a new family in the order Bacteroidales, and proposal of Thalassofilacea fam. nov.</title>
        <authorList>
            <person name="Kochetkova T.V."/>
            <person name="Podosokorskaya O.A."/>
            <person name="Novikov A."/>
            <person name="Elcheninov A.G."/>
            <person name="Toshchakov S.V."/>
            <person name="Kublanov I.V."/>
        </authorList>
    </citation>
    <scope>NUCLEOTIDE SEQUENCE [LARGE SCALE GENOMIC DNA]</scope>
    <source>
        <strain evidence="3 4">38-H</strain>
    </source>
</reference>
<dbReference type="EMBL" id="CP041345">
    <property type="protein sequence ID" value="QKG79875.1"/>
    <property type="molecule type" value="Genomic_DNA"/>
</dbReference>
<keyword evidence="1" id="KW-0732">Signal</keyword>
<dbReference type="Pfam" id="PF07603">
    <property type="entry name" value="Lcl_C"/>
    <property type="match status" value="2"/>
</dbReference>
<feature type="signal peptide" evidence="1">
    <location>
        <begin position="1"/>
        <end position="23"/>
    </location>
</feature>
<dbReference type="KEGG" id="ttz:FHG85_06235"/>
<organism evidence="3 4">
    <name type="scientific">Tenuifilum thalassicum</name>
    <dbReference type="NCBI Taxonomy" id="2590900"/>
    <lineage>
        <taxon>Bacteria</taxon>
        <taxon>Pseudomonadati</taxon>
        <taxon>Bacteroidota</taxon>
        <taxon>Bacteroidia</taxon>
        <taxon>Bacteroidales</taxon>
        <taxon>Tenuifilaceae</taxon>
        <taxon>Tenuifilum</taxon>
    </lineage>
</organism>
<evidence type="ECO:0000313" key="4">
    <source>
        <dbReference type="Proteomes" id="UP000500961"/>
    </source>
</evidence>
<dbReference type="PROSITE" id="PS51257">
    <property type="entry name" value="PROKAR_LIPOPROTEIN"/>
    <property type="match status" value="1"/>
</dbReference>
<dbReference type="RefSeq" id="WP_173074055.1">
    <property type="nucleotide sequence ID" value="NZ_CP041345.1"/>
</dbReference>
<evidence type="ECO:0000259" key="2">
    <source>
        <dbReference type="Pfam" id="PF07603"/>
    </source>
</evidence>
<proteinExistence type="predicted"/>
<sequence>MKNSKPNLIRVVIAGIFSTALLSAISCEKNENTQAGNGNLPEITGYPIVGTNQTTYYDNQGEISQPDPSNVFYGQNASYPGNTPKYQDNGDGTITDLVTGLMWTKSPDLNEDGVIDYSDKLSYDEALAYASSLNLGGYTDWRLPTIKEQYSLIDFSGKDPSGYEGTSTDGLVPFINTDYFDFAYGDQSAGERIIDAQFATSTKYVSTTMMGDETMFGVNFADGRIKGYPTGPMPGRTEKKQFYVYFVRGNTSYGINNFVDNGDGTITDKATGLMWTKDDNGEGLTWEEALEYAQNAEIAGYTDWRLPDVKELQSIVDYTRSPSTSNSAAIDPMFNCTQITNEAGEVDYPYYWSSTTHANWTNSSGNAACYISFGRAMGYMNQWLDVHGAGAQRSDPKVGDPNDYPYGRGPQGDAIRIYNYVRLVRNVNTK</sequence>
<dbReference type="PANTHER" id="PTHR35812">
    <property type="entry name" value="LIPOPROTEIN"/>
    <property type="match status" value="1"/>
</dbReference>
<feature type="domain" description="Lcl C-terminal" evidence="2">
    <location>
        <begin position="92"/>
        <end position="247"/>
    </location>
</feature>
<dbReference type="Proteomes" id="UP000500961">
    <property type="component" value="Chromosome"/>
</dbReference>
<name>A0A7D3XKW3_9BACT</name>